<dbReference type="SUPFAM" id="SSF103473">
    <property type="entry name" value="MFS general substrate transporter"/>
    <property type="match status" value="1"/>
</dbReference>
<proteinExistence type="inferred from homology"/>
<organism evidence="10 11">
    <name type="scientific">Oculimacula yallundae</name>
    <dbReference type="NCBI Taxonomy" id="86028"/>
    <lineage>
        <taxon>Eukaryota</taxon>
        <taxon>Fungi</taxon>
        <taxon>Dikarya</taxon>
        <taxon>Ascomycota</taxon>
        <taxon>Pezizomycotina</taxon>
        <taxon>Leotiomycetes</taxon>
        <taxon>Helotiales</taxon>
        <taxon>Ploettnerulaceae</taxon>
        <taxon>Oculimacula</taxon>
    </lineage>
</organism>
<evidence type="ECO:0000313" key="11">
    <source>
        <dbReference type="Proteomes" id="UP001595075"/>
    </source>
</evidence>
<keyword evidence="3" id="KW-0813">Transport</keyword>
<name>A0ABR4CHP7_9HELO</name>
<dbReference type="Pfam" id="PF07690">
    <property type="entry name" value="MFS_1"/>
    <property type="match status" value="1"/>
</dbReference>
<feature type="transmembrane region" description="Helical" evidence="8">
    <location>
        <begin position="533"/>
        <end position="553"/>
    </location>
</feature>
<keyword evidence="4 8" id="KW-0812">Transmembrane</keyword>
<sequence>METKSATIHDTPRGESLSSTGGSPPTELVTVEKDGLTTTTPTADSGHTILPMSTIRWLSICVGLYSTAFLYGLDSTISAAVQGPVLSSLGNLNLLPWIGTGFMLGSVATIAPFGSLYSRIEIKWIYLSSILIFEVGSAICGAAPNMSAMAIGRVIAGIGGSGIYLGGVNYISMFVTADKRPFYTALIGTFWGLGAILGPVIGGAFAQSKATWRWAFYLNLVFGAVTAPIYIFWFPRYGSFRHAKILPRIKDLDWLGALLNAATFSLFVTSCTLSGSPWPWSSGSIITLWTMTGVITVLYVLQQWTAFLTTKENRIFPVWCLKSRTLLLLFIGTAGTSSILNVDIYYLPLFFQFTTGISPMDTAVRLLPFVCSIIFFTMLCGVMLPKFNVYAGWYVASGILAVVGGVPLMRITSATPQNNIYGFEVLAGAGCGISFQAAYAIALVKSTPEKAASVLTFINLAQLGGAALSLAIAGSVFHNTGFNTMQTALSGRGYNSSDIRDALGGGYSAIISDSSLEVRTLASNAIADTLAKVYILSMVGGAAVLVAGVLMRWEKVKLV</sequence>
<evidence type="ECO:0000259" key="9">
    <source>
        <dbReference type="PROSITE" id="PS50850"/>
    </source>
</evidence>
<feature type="transmembrane region" description="Helical" evidence="8">
    <location>
        <begin position="150"/>
        <end position="171"/>
    </location>
</feature>
<feature type="transmembrane region" description="Helical" evidence="8">
    <location>
        <begin position="391"/>
        <end position="409"/>
    </location>
</feature>
<gene>
    <name evidence="10" type="ORF">VTL71DRAFT_15560</name>
</gene>
<evidence type="ECO:0000256" key="2">
    <source>
        <dbReference type="ARBA" id="ARBA00007520"/>
    </source>
</evidence>
<keyword evidence="11" id="KW-1185">Reference proteome</keyword>
<feature type="transmembrane region" description="Helical" evidence="8">
    <location>
        <begin position="94"/>
        <end position="117"/>
    </location>
</feature>
<evidence type="ECO:0000256" key="8">
    <source>
        <dbReference type="SAM" id="Phobius"/>
    </source>
</evidence>
<reference evidence="10 11" key="1">
    <citation type="journal article" date="2024" name="Commun. Biol.">
        <title>Comparative genomic analysis of thermophilic fungi reveals convergent evolutionary adaptations and gene losses.</title>
        <authorList>
            <person name="Steindorff A.S."/>
            <person name="Aguilar-Pontes M.V."/>
            <person name="Robinson A.J."/>
            <person name="Andreopoulos B."/>
            <person name="LaButti K."/>
            <person name="Kuo A."/>
            <person name="Mondo S."/>
            <person name="Riley R."/>
            <person name="Otillar R."/>
            <person name="Haridas S."/>
            <person name="Lipzen A."/>
            <person name="Grimwood J."/>
            <person name="Schmutz J."/>
            <person name="Clum A."/>
            <person name="Reid I.D."/>
            <person name="Moisan M.C."/>
            <person name="Butler G."/>
            <person name="Nguyen T.T.M."/>
            <person name="Dewar K."/>
            <person name="Conant G."/>
            <person name="Drula E."/>
            <person name="Henrissat B."/>
            <person name="Hansel C."/>
            <person name="Singer S."/>
            <person name="Hutchinson M.I."/>
            <person name="de Vries R.P."/>
            <person name="Natvig D.O."/>
            <person name="Powell A.J."/>
            <person name="Tsang A."/>
            <person name="Grigoriev I.V."/>
        </authorList>
    </citation>
    <scope>NUCLEOTIDE SEQUENCE [LARGE SCALE GENOMIC DNA]</scope>
    <source>
        <strain evidence="10 11">CBS 494.80</strain>
    </source>
</reference>
<evidence type="ECO:0000256" key="6">
    <source>
        <dbReference type="ARBA" id="ARBA00023136"/>
    </source>
</evidence>
<feature type="transmembrane region" description="Helical" evidence="8">
    <location>
        <begin position="55"/>
        <end position="74"/>
    </location>
</feature>
<evidence type="ECO:0000313" key="10">
    <source>
        <dbReference type="EMBL" id="KAL2069222.1"/>
    </source>
</evidence>
<feature type="transmembrane region" description="Helical" evidence="8">
    <location>
        <begin position="366"/>
        <end position="384"/>
    </location>
</feature>
<feature type="transmembrane region" description="Helical" evidence="8">
    <location>
        <begin position="183"/>
        <end position="202"/>
    </location>
</feature>
<accession>A0ABR4CHP7</accession>
<evidence type="ECO:0000256" key="4">
    <source>
        <dbReference type="ARBA" id="ARBA00022692"/>
    </source>
</evidence>
<dbReference type="Gene3D" id="1.20.1250.20">
    <property type="entry name" value="MFS general substrate transporter like domains"/>
    <property type="match status" value="1"/>
</dbReference>
<feature type="transmembrane region" description="Helical" evidence="8">
    <location>
        <begin position="281"/>
        <end position="301"/>
    </location>
</feature>
<feature type="domain" description="Major facilitator superfamily (MFS) profile" evidence="9">
    <location>
        <begin position="60"/>
        <end position="555"/>
    </location>
</feature>
<evidence type="ECO:0000256" key="5">
    <source>
        <dbReference type="ARBA" id="ARBA00022989"/>
    </source>
</evidence>
<evidence type="ECO:0000256" key="7">
    <source>
        <dbReference type="SAM" id="MobiDB-lite"/>
    </source>
</evidence>
<feature type="transmembrane region" description="Helical" evidence="8">
    <location>
        <begin position="214"/>
        <end position="233"/>
    </location>
</feature>
<keyword evidence="6 8" id="KW-0472">Membrane</keyword>
<comment type="subcellular location">
    <subcellularLocation>
        <location evidence="1">Membrane</location>
        <topology evidence="1">Multi-pass membrane protein</topology>
    </subcellularLocation>
</comment>
<dbReference type="InterPro" id="IPR020846">
    <property type="entry name" value="MFS_dom"/>
</dbReference>
<protein>
    <recommendedName>
        <fullName evidence="9">Major facilitator superfamily (MFS) profile domain-containing protein</fullName>
    </recommendedName>
</protein>
<evidence type="ECO:0000256" key="1">
    <source>
        <dbReference type="ARBA" id="ARBA00004141"/>
    </source>
</evidence>
<feature type="region of interest" description="Disordered" evidence="7">
    <location>
        <begin position="1"/>
        <end position="28"/>
    </location>
</feature>
<dbReference type="InterPro" id="IPR011701">
    <property type="entry name" value="MFS"/>
</dbReference>
<dbReference type="PROSITE" id="PS50850">
    <property type="entry name" value="MFS"/>
    <property type="match status" value="1"/>
</dbReference>
<dbReference type="EMBL" id="JAZHXI010000008">
    <property type="protein sequence ID" value="KAL2069222.1"/>
    <property type="molecule type" value="Genomic_DNA"/>
</dbReference>
<feature type="transmembrane region" description="Helical" evidence="8">
    <location>
        <begin position="454"/>
        <end position="477"/>
    </location>
</feature>
<evidence type="ECO:0000256" key="3">
    <source>
        <dbReference type="ARBA" id="ARBA00022448"/>
    </source>
</evidence>
<feature type="transmembrane region" description="Helical" evidence="8">
    <location>
        <begin position="254"/>
        <end position="275"/>
    </location>
</feature>
<feature type="transmembrane region" description="Helical" evidence="8">
    <location>
        <begin position="326"/>
        <end position="346"/>
    </location>
</feature>
<feature type="transmembrane region" description="Helical" evidence="8">
    <location>
        <begin position="124"/>
        <end position="144"/>
    </location>
</feature>
<dbReference type="PANTHER" id="PTHR23501:SF12">
    <property type="entry name" value="MAJOR FACILITATOR SUPERFAMILY (MFS) PROFILE DOMAIN-CONTAINING PROTEIN-RELATED"/>
    <property type="match status" value="1"/>
</dbReference>
<dbReference type="InterPro" id="IPR036259">
    <property type="entry name" value="MFS_trans_sf"/>
</dbReference>
<dbReference type="PANTHER" id="PTHR23501">
    <property type="entry name" value="MAJOR FACILITATOR SUPERFAMILY"/>
    <property type="match status" value="1"/>
</dbReference>
<comment type="similarity">
    <text evidence="2">Belongs to the major facilitator superfamily. TCR/Tet family.</text>
</comment>
<comment type="caution">
    <text evidence="10">The sequence shown here is derived from an EMBL/GenBank/DDBJ whole genome shotgun (WGS) entry which is preliminary data.</text>
</comment>
<feature type="transmembrane region" description="Helical" evidence="8">
    <location>
        <begin position="421"/>
        <end position="442"/>
    </location>
</feature>
<dbReference type="Proteomes" id="UP001595075">
    <property type="component" value="Unassembled WGS sequence"/>
</dbReference>
<keyword evidence="5 8" id="KW-1133">Transmembrane helix</keyword>